<evidence type="ECO:0000259" key="7">
    <source>
        <dbReference type="PROSITE" id="PS51379"/>
    </source>
</evidence>
<feature type="domain" description="4Fe-4S ferredoxin-type" evidence="7">
    <location>
        <begin position="24"/>
        <end position="53"/>
    </location>
</feature>
<proteinExistence type="predicted"/>
<keyword evidence="8" id="KW-0670">Pyruvate</keyword>
<comment type="cofactor">
    <cofactor evidence="1">
        <name>[4Fe-4S] cluster</name>
        <dbReference type="ChEBI" id="CHEBI:49883"/>
    </cofactor>
</comment>
<evidence type="ECO:0000256" key="5">
    <source>
        <dbReference type="ARBA" id="ARBA00023004"/>
    </source>
</evidence>
<dbReference type="EMBL" id="PCRK01000087">
    <property type="protein sequence ID" value="PIP19309.1"/>
    <property type="molecule type" value="Genomic_DNA"/>
</dbReference>
<evidence type="ECO:0000313" key="8">
    <source>
        <dbReference type="EMBL" id="PIP19309.1"/>
    </source>
</evidence>
<dbReference type="Proteomes" id="UP000231292">
    <property type="component" value="Unassembled WGS sequence"/>
</dbReference>
<dbReference type="Pfam" id="PF12838">
    <property type="entry name" value="Fer4_7"/>
    <property type="match status" value="1"/>
</dbReference>
<sequence>MFGPLICKPGASRSNKTGPWRTEFRPKFLKKNCIACNMCLIVCPEACISSQPLALSDGKGALSGQGKNTYDFDPDYCKGCGICAAVCPKQDIEMIKEDPALQKG</sequence>
<keyword evidence="2" id="KW-0004">4Fe-4S</keyword>
<dbReference type="PROSITE" id="PS51379">
    <property type="entry name" value="4FE4S_FER_2"/>
    <property type="match status" value="2"/>
</dbReference>
<organism evidence="8 9">
    <name type="scientific">Candidatus Sherwoodlollariibacterium unditelluris</name>
    <dbReference type="NCBI Taxonomy" id="1974757"/>
    <lineage>
        <taxon>Bacteria</taxon>
        <taxon>Pseudomonadati</taxon>
        <taxon>Candidatus Omnitrophota</taxon>
        <taxon>Candidatus Sherwoodlollariibacterium</taxon>
    </lineage>
</organism>
<evidence type="ECO:0000256" key="3">
    <source>
        <dbReference type="ARBA" id="ARBA00022723"/>
    </source>
</evidence>
<name>A0A2G9YJ87_9BACT</name>
<keyword evidence="3" id="KW-0479">Metal-binding</keyword>
<dbReference type="GO" id="GO:0046872">
    <property type="term" value="F:metal ion binding"/>
    <property type="evidence" value="ECO:0007669"/>
    <property type="project" value="UniProtKB-KW"/>
</dbReference>
<feature type="domain" description="4Fe-4S ferredoxin-type" evidence="7">
    <location>
        <begin position="68"/>
        <end position="97"/>
    </location>
</feature>
<comment type="caution">
    <text evidence="8">The sequence shown here is derived from an EMBL/GenBank/DDBJ whole genome shotgun (WGS) entry which is preliminary data.</text>
</comment>
<dbReference type="SUPFAM" id="SSF54862">
    <property type="entry name" value="4Fe-4S ferredoxins"/>
    <property type="match status" value="1"/>
</dbReference>
<dbReference type="PROSITE" id="PS00198">
    <property type="entry name" value="4FE4S_FER_1"/>
    <property type="match status" value="1"/>
</dbReference>
<evidence type="ECO:0000256" key="1">
    <source>
        <dbReference type="ARBA" id="ARBA00001966"/>
    </source>
</evidence>
<keyword evidence="6" id="KW-0411">Iron-sulfur</keyword>
<dbReference type="InterPro" id="IPR017896">
    <property type="entry name" value="4Fe4S_Fe-S-bd"/>
</dbReference>
<dbReference type="PANTHER" id="PTHR43724">
    <property type="entry name" value="PYRUVATE SYNTHASE SUBUNIT PORD"/>
    <property type="match status" value="1"/>
</dbReference>
<reference evidence="8 9" key="1">
    <citation type="submission" date="2017-09" db="EMBL/GenBank/DDBJ databases">
        <title>Depth-based differentiation of microbial function through sediment-hosted aquifers and enrichment of novel symbionts in the deep terrestrial subsurface.</title>
        <authorList>
            <person name="Probst A.J."/>
            <person name="Ladd B."/>
            <person name="Jarett J.K."/>
            <person name="Geller-Mcgrath D.E."/>
            <person name="Sieber C.M."/>
            <person name="Emerson J.B."/>
            <person name="Anantharaman K."/>
            <person name="Thomas B.C."/>
            <person name="Malmstrom R."/>
            <person name="Stieglmeier M."/>
            <person name="Klingl A."/>
            <person name="Woyke T."/>
            <person name="Ryan C.M."/>
            <person name="Banfield J.F."/>
        </authorList>
    </citation>
    <scope>NUCLEOTIDE SEQUENCE [LARGE SCALE GENOMIC DNA]</scope>
    <source>
        <strain evidence="8">CG23_combo_of_CG06-09_8_20_14_all_41_10</strain>
    </source>
</reference>
<dbReference type="AlphaFoldDB" id="A0A2G9YJ87"/>
<dbReference type="InterPro" id="IPR017900">
    <property type="entry name" value="4Fe4S_Fe_S_CS"/>
</dbReference>
<keyword evidence="5" id="KW-0408">Iron</keyword>
<dbReference type="GO" id="GO:0051539">
    <property type="term" value="F:4 iron, 4 sulfur cluster binding"/>
    <property type="evidence" value="ECO:0007669"/>
    <property type="project" value="UniProtKB-KW"/>
</dbReference>
<gene>
    <name evidence="8" type="ORF">COX41_03590</name>
</gene>
<evidence type="ECO:0000313" key="9">
    <source>
        <dbReference type="Proteomes" id="UP000231292"/>
    </source>
</evidence>
<protein>
    <submittedName>
        <fullName evidence="8">Pyruvate synthase</fullName>
    </submittedName>
</protein>
<dbReference type="Gene3D" id="3.30.70.3270">
    <property type="match status" value="1"/>
</dbReference>
<dbReference type="GO" id="GO:0016625">
    <property type="term" value="F:oxidoreductase activity, acting on the aldehyde or oxo group of donors, iron-sulfur protein as acceptor"/>
    <property type="evidence" value="ECO:0007669"/>
    <property type="project" value="InterPro"/>
</dbReference>
<evidence type="ECO:0000256" key="6">
    <source>
        <dbReference type="ARBA" id="ARBA00023014"/>
    </source>
</evidence>
<keyword evidence="4" id="KW-0677">Repeat</keyword>
<evidence type="ECO:0000256" key="2">
    <source>
        <dbReference type="ARBA" id="ARBA00022485"/>
    </source>
</evidence>
<evidence type="ECO:0000256" key="4">
    <source>
        <dbReference type="ARBA" id="ARBA00022737"/>
    </source>
</evidence>
<dbReference type="PANTHER" id="PTHR43724:SF1">
    <property type="entry name" value="PYRUVATE SYNTHASE SUBUNIT PORD"/>
    <property type="match status" value="1"/>
</dbReference>
<accession>A0A2G9YJ87</accession>
<dbReference type="NCBIfam" id="TIGR02179">
    <property type="entry name" value="PorD_KorD"/>
    <property type="match status" value="1"/>
</dbReference>
<dbReference type="InterPro" id="IPR011898">
    <property type="entry name" value="PorD_KorD"/>
</dbReference>